<keyword evidence="1" id="KW-0472">Membrane</keyword>
<evidence type="ECO:0000256" key="1">
    <source>
        <dbReference type="SAM" id="Phobius"/>
    </source>
</evidence>
<keyword evidence="1" id="KW-0812">Transmembrane</keyword>
<gene>
    <name evidence="2" type="ORF">HHT355_1771</name>
</gene>
<dbReference type="RefSeq" id="WP_103203068.1">
    <property type="nucleotide sequence ID" value="NZ_CVTD020000017.1"/>
</dbReference>
<dbReference type="AlphaFoldDB" id="A0A0H5SJK5"/>
<feature type="transmembrane region" description="Helical" evidence="1">
    <location>
        <begin position="96"/>
        <end position="122"/>
    </location>
</feature>
<evidence type="ECO:0000313" key="3">
    <source>
        <dbReference type="Proteomes" id="UP000236497"/>
    </source>
</evidence>
<feature type="transmembrane region" description="Helical" evidence="1">
    <location>
        <begin position="65"/>
        <end position="89"/>
    </location>
</feature>
<sequence>MKISSKTKDIVIVGIMSALLLTVQVALSFLPNIELVSLLIIISTIVFGWKTLSIIYIFVFAEGLIFGFGSWWICYLYVWTVLMLITMIFRKNRSSFFWALVAGAFGLGFGALCSIPYIFIGGLPMALAGFINGIPFDVTHCIANYIITLVLFKPLYNLLDWINRKEFGK</sequence>
<dbReference type="EMBL" id="CVTD020000017">
    <property type="protein sequence ID" value="CRZ34971.1"/>
    <property type="molecule type" value="Genomic_DNA"/>
</dbReference>
<keyword evidence="3" id="KW-1185">Reference proteome</keyword>
<evidence type="ECO:0000313" key="2">
    <source>
        <dbReference type="EMBL" id="CRZ34971.1"/>
    </source>
</evidence>
<organism evidence="2 3">
    <name type="scientific">Herbinix hemicellulosilytica</name>
    <dbReference type="NCBI Taxonomy" id="1564487"/>
    <lineage>
        <taxon>Bacteria</taxon>
        <taxon>Bacillati</taxon>
        <taxon>Bacillota</taxon>
        <taxon>Clostridia</taxon>
        <taxon>Lachnospirales</taxon>
        <taxon>Lachnospiraceae</taxon>
        <taxon>Herbinix</taxon>
    </lineage>
</organism>
<dbReference type="Gene3D" id="1.10.1760.20">
    <property type="match status" value="1"/>
</dbReference>
<dbReference type="Proteomes" id="UP000236497">
    <property type="component" value="Unassembled WGS sequence"/>
</dbReference>
<proteinExistence type="predicted"/>
<feature type="transmembrane region" description="Helical" evidence="1">
    <location>
        <begin position="12"/>
        <end position="30"/>
    </location>
</feature>
<dbReference type="OrthoDB" id="5198189at2"/>
<protein>
    <submittedName>
        <fullName evidence="2">Putative membrane protein</fullName>
    </submittedName>
</protein>
<feature type="transmembrane region" description="Helical" evidence="1">
    <location>
        <begin position="37"/>
        <end position="59"/>
    </location>
</feature>
<reference evidence="2 3" key="1">
    <citation type="submission" date="2015-06" db="EMBL/GenBank/DDBJ databases">
        <authorList>
            <person name="Wibberg Daniel"/>
        </authorList>
    </citation>
    <scope>NUCLEOTIDE SEQUENCE [LARGE SCALE GENOMIC DNA]</scope>
    <source>
        <strain evidence="2 3">T3/55T</strain>
    </source>
</reference>
<keyword evidence="1" id="KW-1133">Transmembrane helix</keyword>
<accession>A0A0H5SJK5</accession>
<name>A0A0H5SJK5_HERHM</name>